<organism evidence="3 4">
    <name type="scientific">Lentinula detonsa</name>
    <dbReference type="NCBI Taxonomy" id="2804962"/>
    <lineage>
        <taxon>Eukaryota</taxon>
        <taxon>Fungi</taxon>
        <taxon>Dikarya</taxon>
        <taxon>Basidiomycota</taxon>
        <taxon>Agaricomycotina</taxon>
        <taxon>Agaricomycetes</taxon>
        <taxon>Agaricomycetidae</taxon>
        <taxon>Agaricales</taxon>
        <taxon>Marasmiineae</taxon>
        <taxon>Omphalotaceae</taxon>
        <taxon>Lentinula</taxon>
    </lineage>
</organism>
<comment type="caution">
    <text evidence="3">The sequence shown here is derived from an EMBL/GenBank/DDBJ whole genome shotgun (WGS) entry which is preliminary data.</text>
</comment>
<feature type="region of interest" description="Disordered" evidence="1">
    <location>
        <begin position="25"/>
        <end position="53"/>
    </location>
</feature>
<evidence type="ECO:0000313" key="4">
    <source>
        <dbReference type="Proteomes" id="UP001142393"/>
    </source>
</evidence>
<sequence length="103" mass="11287">MQKVNRILILILALAMTTTQAAPLDGRGRALDQHEHSSRAPNSNSLGSRQPSHMPLEISTTSLLVSRAPGVTLTSLLDDMIMGQSSRLRMYSSTVIRKCSIQR</sequence>
<evidence type="ECO:0000256" key="1">
    <source>
        <dbReference type="SAM" id="MobiDB-lite"/>
    </source>
</evidence>
<keyword evidence="2" id="KW-0732">Signal</keyword>
<feature type="chain" id="PRO_5040761741" description="Secreted protein" evidence="2">
    <location>
        <begin position="22"/>
        <end position="103"/>
    </location>
</feature>
<evidence type="ECO:0008006" key="5">
    <source>
        <dbReference type="Google" id="ProtNLM"/>
    </source>
</evidence>
<keyword evidence="4" id="KW-1185">Reference proteome</keyword>
<dbReference type="EMBL" id="JANVFU010000010">
    <property type="protein sequence ID" value="KAJ3742519.1"/>
    <property type="molecule type" value="Genomic_DNA"/>
</dbReference>
<protein>
    <recommendedName>
        <fullName evidence="5">Secreted protein</fullName>
    </recommendedName>
</protein>
<feature type="compositionally biased region" description="Polar residues" evidence="1">
    <location>
        <begin position="39"/>
        <end position="51"/>
    </location>
</feature>
<accession>A0A9W8TW44</accession>
<feature type="signal peptide" evidence="2">
    <location>
        <begin position="1"/>
        <end position="21"/>
    </location>
</feature>
<proteinExistence type="predicted"/>
<evidence type="ECO:0000256" key="2">
    <source>
        <dbReference type="SAM" id="SignalP"/>
    </source>
</evidence>
<feature type="compositionally biased region" description="Basic and acidic residues" evidence="1">
    <location>
        <begin position="26"/>
        <end position="38"/>
    </location>
</feature>
<dbReference type="Proteomes" id="UP001142393">
    <property type="component" value="Unassembled WGS sequence"/>
</dbReference>
<evidence type="ECO:0000313" key="3">
    <source>
        <dbReference type="EMBL" id="KAJ3742519.1"/>
    </source>
</evidence>
<gene>
    <name evidence="3" type="ORF">DFH05DRAFT_221513</name>
</gene>
<name>A0A9W8TW44_9AGAR</name>
<dbReference type="AlphaFoldDB" id="A0A9W8TW44"/>
<reference evidence="3 4" key="1">
    <citation type="journal article" date="2023" name="Proc. Natl. Acad. Sci. U.S.A.">
        <title>A global phylogenomic analysis of the shiitake genus Lentinula.</title>
        <authorList>
            <person name="Sierra-Patev S."/>
            <person name="Min B."/>
            <person name="Naranjo-Ortiz M."/>
            <person name="Looney B."/>
            <person name="Konkel Z."/>
            <person name="Slot J.C."/>
            <person name="Sakamoto Y."/>
            <person name="Steenwyk J.L."/>
            <person name="Rokas A."/>
            <person name="Carro J."/>
            <person name="Camarero S."/>
            <person name="Ferreira P."/>
            <person name="Molpeceres G."/>
            <person name="Ruiz-Duenas F.J."/>
            <person name="Serrano A."/>
            <person name="Henrissat B."/>
            <person name="Drula E."/>
            <person name="Hughes K.W."/>
            <person name="Mata J.L."/>
            <person name="Ishikawa N.K."/>
            <person name="Vargas-Isla R."/>
            <person name="Ushijima S."/>
            <person name="Smith C.A."/>
            <person name="Donoghue J."/>
            <person name="Ahrendt S."/>
            <person name="Andreopoulos W."/>
            <person name="He G."/>
            <person name="LaButti K."/>
            <person name="Lipzen A."/>
            <person name="Ng V."/>
            <person name="Riley R."/>
            <person name="Sandor L."/>
            <person name="Barry K."/>
            <person name="Martinez A.T."/>
            <person name="Xiao Y."/>
            <person name="Gibbons J.G."/>
            <person name="Terashima K."/>
            <person name="Grigoriev I.V."/>
            <person name="Hibbett D."/>
        </authorList>
    </citation>
    <scope>NUCLEOTIDE SEQUENCE [LARGE SCALE GENOMIC DNA]</scope>
    <source>
        <strain evidence="3 4">TFB7810</strain>
    </source>
</reference>